<dbReference type="KEGG" id="lpk:LACPI_0667"/>
<dbReference type="GO" id="GO:0003700">
    <property type="term" value="F:DNA-binding transcription factor activity"/>
    <property type="evidence" value="ECO:0007669"/>
    <property type="project" value="InterPro"/>
</dbReference>
<feature type="domain" description="HTH lysR-type" evidence="5">
    <location>
        <begin position="1"/>
        <end position="60"/>
    </location>
</feature>
<keyword evidence="2" id="KW-0805">Transcription regulation</keyword>
<gene>
    <name evidence="6" type="primary">mleR</name>
    <name evidence="6" type="ORF">LACPI_0667</name>
</gene>
<dbReference type="Proteomes" id="UP000033166">
    <property type="component" value="Chromosome I"/>
</dbReference>
<dbReference type="STRING" id="1364.LP2241_20283"/>
<evidence type="ECO:0000256" key="1">
    <source>
        <dbReference type="ARBA" id="ARBA00009437"/>
    </source>
</evidence>
<dbReference type="AlphaFoldDB" id="A0A0D6DV90"/>
<dbReference type="InterPro" id="IPR011991">
    <property type="entry name" value="ArsR-like_HTH"/>
</dbReference>
<dbReference type="InterPro" id="IPR050950">
    <property type="entry name" value="HTH-type_LysR_regulators"/>
</dbReference>
<dbReference type="Gene3D" id="3.40.190.290">
    <property type="match status" value="1"/>
</dbReference>
<dbReference type="PRINTS" id="PR00039">
    <property type="entry name" value="HTHLYSR"/>
</dbReference>
<dbReference type="PROSITE" id="PS50931">
    <property type="entry name" value="HTH_LYSR"/>
    <property type="match status" value="1"/>
</dbReference>
<dbReference type="PANTHER" id="PTHR30419:SF8">
    <property type="entry name" value="NITROGEN ASSIMILATION TRANSCRIPTIONAL ACTIVATOR-RELATED"/>
    <property type="match status" value="1"/>
</dbReference>
<dbReference type="Gene3D" id="1.10.10.10">
    <property type="entry name" value="Winged helix-like DNA-binding domain superfamily/Winged helix DNA-binding domain"/>
    <property type="match status" value="1"/>
</dbReference>
<dbReference type="CDD" id="cd00090">
    <property type="entry name" value="HTH_ARSR"/>
    <property type="match status" value="1"/>
</dbReference>
<dbReference type="GO" id="GO:0003677">
    <property type="term" value="F:DNA binding"/>
    <property type="evidence" value="ECO:0007669"/>
    <property type="project" value="UniProtKB-KW"/>
</dbReference>
<reference evidence="7" key="1">
    <citation type="submission" date="2015-01" db="EMBL/GenBank/DDBJ databases">
        <authorList>
            <person name="Andreevskaya M."/>
        </authorList>
    </citation>
    <scope>NUCLEOTIDE SEQUENCE [LARGE SCALE GENOMIC DNA]</scope>
    <source>
        <strain evidence="7">MKFS47</strain>
    </source>
</reference>
<dbReference type="InterPro" id="IPR036390">
    <property type="entry name" value="WH_DNA-bd_sf"/>
</dbReference>
<dbReference type="InterPro" id="IPR000847">
    <property type="entry name" value="LysR_HTH_N"/>
</dbReference>
<dbReference type="SUPFAM" id="SSF46785">
    <property type="entry name" value="Winged helix' DNA-binding domain"/>
    <property type="match status" value="1"/>
</dbReference>
<dbReference type="RefSeq" id="WP_047915089.1">
    <property type="nucleotide sequence ID" value="NZ_LN774769.1"/>
</dbReference>
<name>A0A0D6DV90_9LACT</name>
<protein>
    <submittedName>
        <fullName evidence="6">Malolactic fermentation system transcriptional regulator MleR</fullName>
    </submittedName>
</protein>
<evidence type="ECO:0000259" key="5">
    <source>
        <dbReference type="PROSITE" id="PS50931"/>
    </source>
</evidence>
<organism evidence="6 7">
    <name type="scientific">Pseudolactococcus piscium MKFS47</name>
    <dbReference type="NCBI Taxonomy" id="297352"/>
    <lineage>
        <taxon>Bacteria</taxon>
        <taxon>Bacillati</taxon>
        <taxon>Bacillota</taxon>
        <taxon>Bacilli</taxon>
        <taxon>Lactobacillales</taxon>
        <taxon>Streptococcaceae</taxon>
        <taxon>Pseudolactococcus</taxon>
    </lineage>
</organism>
<dbReference type="PANTHER" id="PTHR30419">
    <property type="entry name" value="HTH-TYPE TRANSCRIPTIONAL REGULATOR YBHD"/>
    <property type="match status" value="1"/>
</dbReference>
<sequence length="299" mass="33938">MNLRDFDFFNALAELLSFTQVAKQFNVSQPTISHAMKRLEDYYNCDLIQKDPSHRFVVLTQEGEILKSHISHILDEFTVVESAIEHAKQHKIYVGFPPIIRARLLSSLLEVPGTVDLISKFDLVSGGSKSLLTKLLSGQLDFSLIGSIVPLTHPNLTVNLLYQREFYIFVAKDNPLAQKTEVTFEETLDYPYILLEDGFVHTKAFKNLSDKYRKKAQVLFRFSDVHTIGQMVKANAGITLMTDFLPFQDMAGLVKIPLVVDDKVLFYVQYAYLRHAVLADELAAFIEMLDKLAKADGLM</sequence>
<evidence type="ECO:0000256" key="2">
    <source>
        <dbReference type="ARBA" id="ARBA00023015"/>
    </source>
</evidence>
<dbReference type="InterPro" id="IPR005119">
    <property type="entry name" value="LysR_subst-bd"/>
</dbReference>
<dbReference type="InterPro" id="IPR036388">
    <property type="entry name" value="WH-like_DNA-bd_sf"/>
</dbReference>
<dbReference type="EMBL" id="LN774769">
    <property type="protein sequence ID" value="CEN27867.1"/>
    <property type="molecule type" value="Genomic_DNA"/>
</dbReference>
<dbReference type="Pfam" id="PF03466">
    <property type="entry name" value="LysR_substrate"/>
    <property type="match status" value="1"/>
</dbReference>
<dbReference type="Pfam" id="PF00126">
    <property type="entry name" value="HTH_1"/>
    <property type="match status" value="1"/>
</dbReference>
<keyword evidence="4" id="KW-0804">Transcription</keyword>
<evidence type="ECO:0000313" key="7">
    <source>
        <dbReference type="Proteomes" id="UP000033166"/>
    </source>
</evidence>
<comment type="similarity">
    <text evidence="1">Belongs to the LysR transcriptional regulatory family.</text>
</comment>
<evidence type="ECO:0000256" key="4">
    <source>
        <dbReference type="ARBA" id="ARBA00023163"/>
    </source>
</evidence>
<dbReference type="HOGENOM" id="CLU_039613_6_2_9"/>
<keyword evidence="3" id="KW-0238">DNA-binding</keyword>
<dbReference type="SUPFAM" id="SSF53850">
    <property type="entry name" value="Periplasmic binding protein-like II"/>
    <property type="match status" value="1"/>
</dbReference>
<evidence type="ECO:0000313" key="6">
    <source>
        <dbReference type="EMBL" id="CEN27867.1"/>
    </source>
</evidence>
<evidence type="ECO:0000256" key="3">
    <source>
        <dbReference type="ARBA" id="ARBA00023125"/>
    </source>
</evidence>
<proteinExistence type="inferred from homology"/>
<dbReference type="GO" id="GO:0005829">
    <property type="term" value="C:cytosol"/>
    <property type="evidence" value="ECO:0007669"/>
    <property type="project" value="TreeGrafter"/>
</dbReference>
<accession>A0A0D6DV90</accession>